<keyword evidence="4" id="KW-0808">Transferase</keyword>
<dbReference type="GO" id="GO:0004674">
    <property type="term" value="F:protein serine/threonine kinase activity"/>
    <property type="evidence" value="ECO:0007669"/>
    <property type="project" value="UniProtKB-KW"/>
</dbReference>
<dbReference type="GO" id="GO:0004672">
    <property type="term" value="F:protein kinase activity"/>
    <property type="evidence" value="ECO:0000318"/>
    <property type="project" value="GO_Central"/>
</dbReference>
<evidence type="ECO:0000256" key="4">
    <source>
        <dbReference type="ARBA" id="ARBA00022679"/>
    </source>
</evidence>
<dbReference type="OrthoDB" id="1469040at2759"/>
<dbReference type="Pfam" id="PF14299">
    <property type="entry name" value="PP2"/>
    <property type="match status" value="1"/>
</dbReference>
<evidence type="ECO:0000256" key="11">
    <source>
        <dbReference type="RuleBase" id="RU000304"/>
    </source>
</evidence>
<dbReference type="FunFam" id="3.30.200.20:FF:000039">
    <property type="entry name" value="receptor-like protein kinase FERONIA"/>
    <property type="match status" value="1"/>
</dbReference>
<dbReference type="Gene3D" id="1.10.510.10">
    <property type="entry name" value="Transferase(Phosphotransferase) domain 1"/>
    <property type="match status" value="1"/>
</dbReference>
<dbReference type="EMBL" id="NBSK02000002">
    <property type="protein sequence ID" value="KAJ0223566.1"/>
    <property type="molecule type" value="Genomic_DNA"/>
</dbReference>
<dbReference type="InterPro" id="IPR000719">
    <property type="entry name" value="Prot_kinase_dom"/>
</dbReference>
<dbReference type="Gramene" id="rna-gnl|WGS:NBSK|LSAT_2X44160_mrna">
    <property type="protein sequence ID" value="cds-PLY64786.1"/>
    <property type="gene ID" value="gene-LSAT_2X44160"/>
</dbReference>
<evidence type="ECO:0000256" key="9">
    <source>
        <dbReference type="ARBA" id="ARBA00048679"/>
    </source>
</evidence>
<keyword evidence="7 10" id="KW-0067">ATP-binding</keyword>
<dbReference type="Pfam" id="PF00069">
    <property type="entry name" value="Pkinase"/>
    <property type="match status" value="1"/>
</dbReference>
<dbReference type="AlphaFoldDB" id="A0A9R1XS06"/>
<evidence type="ECO:0000256" key="3">
    <source>
        <dbReference type="ARBA" id="ARBA00022527"/>
    </source>
</evidence>
<evidence type="ECO:0000256" key="2">
    <source>
        <dbReference type="ARBA" id="ARBA00012513"/>
    </source>
</evidence>
<gene>
    <name evidence="13" type="ORF">LSAT_V11C200065780</name>
</gene>
<proteinExistence type="inferred from homology"/>
<evidence type="ECO:0000313" key="14">
    <source>
        <dbReference type="Proteomes" id="UP000235145"/>
    </source>
</evidence>
<evidence type="ECO:0000256" key="7">
    <source>
        <dbReference type="ARBA" id="ARBA00022840"/>
    </source>
</evidence>
<keyword evidence="5 10" id="KW-0547">Nucleotide-binding</keyword>
<name>A0A9R1XS06_LACSA</name>
<reference evidence="13 14" key="1">
    <citation type="journal article" date="2017" name="Nat. Commun.">
        <title>Genome assembly with in vitro proximity ligation data and whole-genome triplication in lettuce.</title>
        <authorList>
            <person name="Reyes-Chin-Wo S."/>
            <person name="Wang Z."/>
            <person name="Yang X."/>
            <person name="Kozik A."/>
            <person name="Arikit S."/>
            <person name="Song C."/>
            <person name="Xia L."/>
            <person name="Froenicke L."/>
            <person name="Lavelle D.O."/>
            <person name="Truco M.J."/>
            <person name="Xia R."/>
            <person name="Zhu S."/>
            <person name="Xu C."/>
            <person name="Xu H."/>
            <person name="Xu X."/>
            <person name="Cox K."/>
            <person name="Korf I."/>
            <person name="Meyers B.C."/>
            <person name="Michelmore R.W."/>
        </authorList>
    </citation>
    <scope>NUCLEOTIDE SEQUENCE [LARGE SCALE GENOMIC DNA]</scope>
    <source>
        <strain evidence="14">cv. Salinas</strain>
        <tissue evidence="13">Seedlings</tissue>
    </source>
</reference>
<dbReference type="PANTHER" id="PTHR27003">
    <property type="entry name" value="OS07G0166700 PROTEIN"/>
    <property type="match status" value="1"/>
</dbReference>
<dbReference type="InterPro" id="IPR011009">
    <property type="entry name" value="Kinase-like_dom_sf"/>
</dbReference>
<dbReference type="PANTHER" id="PTHR27003:SF359">
    <property type="entry name" value="SERINE_THREONINE-PROTEIN KINASE UNC-51-RELATED"/>
    <property type="match status" value="1"/>
</dbReference>
<evidence type="ECO:0000256" key="8">
    <source>
        <dbReference type="ARBA" id="ARBA00047899"/>
    </source>
</evidence>
<dbReference type="GO" id="GO:0005886">
    <property type="term" value="C:plasma membrane"/>
    <property type="evidence" value="ECO:0000318"/>
    <property type="project" value="GO_Central"/>
</dbReference>
<dbReference type="GO" id="GO:0004714">
    <property type="term" value="F:transmembrane receptor protein tyrosine kinase activity"/>
    <property type="evidence" value="ECO:0007669"/>
    <property type="project" value="InterPro"/>
</dbReference>
<organism evidence="13 14">
    <name type="scientific">Lactuca sativa</name>
    <name type="common">Garden lettuce</name>
    <dbReference type="NCBI Taxonomy" id="4236"/>
    <lineage>
        <taxon>Eukaryota</taxon>
        <taxon>Viridiplantae</taxon>
        <taxon>Streptophyta</taxon>
        <taxon>Embryophyta</taxon>
        <taxon>Tracheophyta</taxon>
        <taxon>Spermatophyta</taxon>
        <taxon>Magnoliopsida</taxon>
        <taxon>eudicotyledons</taxon>
        <taxon>Gunneridae</taxon>
        <taxon>Pentapetalae</taxon>
        <taxon>asterids</taxon>
        <taxon>campanulids</taxon>
        <taxon>Asterales</taxon>
        <taxon>Asteraceae</taxon>
        <taxon>Cichorioideae</taxon>
        <taxon>Cichorieae</taxon>
        <taxon>Lactucinae</taxon>
        <taxon>Lactuca</taxon>
    </lineage>
</organism>
<accession>A0A9R1XS06</accession>
<dbReference type="SUPFAM" id="SSF56112">
    <property type="entry name" value="Protein kinase-like (PK-like)"/>
    <property type="match status" value="1"/>
</dbReference>
<comment type="catalytic activity">
    <reaction evidence="8">
        <text>L-threonyl-[protein] + ATP = O-phospho-L-threonyl-[protein] + ADP + H(+)</text>
        <dbReference type="Rhea" id="RHEA:46608"/>
        <dbReference type="Rhea" id="RHEA-COMP:11060"/>
        <dbReference type="Rhea" id="RHEA-COMP:11605"/>
        <dbReference type="ChEBI" id="CHEBI:15378"/>
        <dbReference type="ChEBI" id="CHEBI:30013"/>
        <dbReference type="ChEBI" id="CHEBI:30616"/>
        <dbReference type="ChEBI" id="CHEBI:61977"/>
        <dbReference type="ChEBI" id="CHEBI:456216"/>
        <dbReference type="EC" id="2.7.11.1"/>
    </reaction>
</comment>
<dbReference type="InterPro" id="IPR017441">
    <property type="entry name" value="Protein_kinase_ATP_BS"/>
</dbReference>
<feature type="binding site" evidence="10">
    <location>
        <position position="54"/>
    </location>
    <ligand>
        <name>ATP</name>
        <dbReference type="ChEBI" id="CHEBI:30616"/>
    </ligand>
</feature>
<evidence type="ECO:0000313" key="13">
    <source>
        <dbReference type="EMBL" id="KAJ0223566.1"/>
    </source>
</evidence>
<dbReference type="InterPro" id="IPR025886">
    <property type="entry name" value="PP2-like"/>
</dbReference>
<evidence type="ECO:0000256" key="5">
    <source>
        <dbReference type="ARBA" id="ARBA00022741"/>
    </source>
</evidence>
<evidence type="ECO:0000256" key="1">
    <source>
        <dbReference type="ARBA" id="ARBA00008718"/>
    </source>
</evidence>
<comment type="caution">
    <text evidence="13">The sequence shown here is derived from an EMBL/GenBank/DDBJ whole genome shotgun (WGS) entry which is preliminary data.</text>
</comment>
<feature type="domain" description="Protein kinase" evidence="12">
    <location>
        <begin position="25"/>
        <end position="310"/>
    </location>
</feature>
<dbReference type="SMART" id="SM00220">
    <property type="entry name" value="S_TKc"/>
    <property type="match status" value="1"/>
</dbReference>
<comment type="catalytic activity">
    <reaction evidence="9">
        <text>L-seryl-[protein] + ATP = O-phospho-L-seryl-[protein] + ADP + H(+)</text>
        <dbReference type="Rhea" id="RHEA:17989"/>
        <dbReference type="Rhea" id="RHEA-COMP:9863"/>
        <dbReference type="Rhea" id="RHEA-COMP:11604"/>
        <dbReference type="ChEBI" id="CHEBI:15378"/>
        <dbReference type="ChEBI" id="CHEBI:29999"/>
        <dbReference type="ChEBI" id="CHEBI:30616"/>
        <dbReference type="ChEBI" id="CHEBI:83421"/>
        <dbReference type="ChEBI" id="CHEBI:456216"/>
        <dbReference type="EC" id="2.7.11.1"/>
    </reaction>
</comment>
<dbReference type="FunFam" id="1.10.510.10:FF:000754">
    <property type="entry name" value="Interleukin-1 receptor-associated kinase"/>
    <property type="match status" value="1"/>
</dbReference>
<dbReference type="GO" id="GO:0005524">
    <property type="term" value="F:ATP binding"/>
    <property type="evidence" value="ECO:0007669"/>
    <property type="project" value="UniProtKB-UniRule"/>
</dbReference>
<keyword evidence="14" id="KW-1185">Reference proteome</keyword>
<dbReference type="Gene3D" id="3.30.200.20">
    <property type="entry name" value="Phosphorylase Kinase, domain 1"/>
    <property type="match status" value="1"/>
</dbReference>
<dbReference type="InterPro" id="IPR045272">
    <property type="entry name" value="ANXUR1/2-like"/>
</dbReference>
<dbReference type="Proteomes" id="UP000235145">
    <property type="component" value="Unassembled WGS sequence"/>
</dbReference>
<evidence type="ECO:0000256" key="10">
    <source>
        <dbReference type="PROSITE-ProRule" id="PRU10141"/>
    </source>
</evidence>
<dbReference type="EC" id="2.7.11.1" evidence="2"/>
<protein>
    <recommendedName>
        <fullName evidence="2">non-specific serine/threonine protein kinase</fullName>
        <ecNumber evidence="2">2.7.11.1</ecNumber>
    </recommendedName>
</protein>
<dbReference type="PROSITE" id="PS50011">
    <property type="entry name" value="PROTEIN_KINASE_DOM"/>
    <property type="match status" value="1"/>
</dbReference>
<sequence length="478" mass="55505">MSSSRVNLEKCRIPLEEIIQATNDFSEETQVGDGGFGMVYKGKLSENNRLVAIKRLNPTSRQGNVEFKNEVKMVSNFNHPNIIPFIGYCEEANEQIVVYEYATNISLDHHLQDPNKRRCLTWVQRLKICLGAARGIKYLHSGVGEHRRVIHRDVKSANILLDENMEAKICDFGLSRLSPRNQPETQVLTRACGTMCYIDPVYNERRRLSKESDIYSFGVVMFEISSGMMAYHVRRFEDTKTQSMIDMVRSYYDDHQLVDGLDKLIDTALKGKIDMSSFHKFNEIAHECINMDIKKRPTMDRIIEGIEEALNIQENGKKFYMLEANDLSIEWQDDTRYWEWGHVPESRFPEVCILREVWWLEIHGKVAALKLSQKSIYVAYLVFRTTDDCSGLAVPAKSRVSYGGIEMETENVYLRRPRRVQENYVVPHKRKEGWMEIKLGEFEYKEGDDGEVEMVLEEVTRQNRKSGLIVEGMEIRPK</sequence>
<evidence type="ECO:0000256" key="6">
    <source>
        <dbReference type="ARBA" id="ARBA00022777"/>
    </source>
</evidence>
<evidence type="ECO:0000259" key="12">
    <source>
        <dbReference type="PROSITE" id="PS50011"/>
    </source>
</evidence>
<dbReference type="InterPro" id="IPR008271">
    <property type="entry name" value="Ser/Thr_kinase_AS"/>
</dbReference>
<keyword evidence="6" id="KW-0418">Kinase</keyword>
<dbReference type="PROSITE" id="PS00108">
    <property type="entry name" value="PROTEIN_KINASE_ST"/>
    <property type="match status" value="1"/>
</dbReference>
<comment type="similarity">
    <text evidence="1">Belongs to the protein kinase superfamily. TKL Ser/Thr protein kinase family. Pelle subfamily.</text>
</comment>
<dbReference type="PROSITE" id="PS00107">
    <property type="entry name" value="PROTEIN_KINASE_ATP"/>
    <property type="match status" value="1"/>
</dbReference>
<keyword evidence="3 11" id="KW-0723">Serine/threonine-protein kinase</keyword>